<protein>
    <submittedName>
        <fullName evidence="2">Uncharacterized protein</fullName>
    </submittedName>
</protein>
<organism evidence="2 3">
    <name type="scientific">Primorskyibacter flagellatus</name>
    <dbReference type="NCBI Taxonomy" id="1387277"/>
    <lineage>
        <taxon>Bacteria</taxon>
        <taxon>Pseudomonadati</taxon>
        <taxon>Pseudomonadota</taxon>
        <taxon>Alphaproteobacteria</taxon>
        <taxon>Rhodobacterales</taxon>
        <taxon>Roseobacteraceae</taxon>
        <taxon>Primorskyibacter</taxon>
    </lineage>
</organism>
<evidence type="ECO:0000313" key="2">
    <source>
        <dbReference type="EMBL" id="GGE35770.1"/>
    </source>
</evidence>
<proteinExistence type="predicted"/>
<gene>
    <name evidence="2" type="ORF">GCM10011360_24520</name>
</gene>
<evidence type="ECO:0000313" key="3">
    <source>
        <dbReference type="Proteomes" id="UP000612855"/>
    </source>
</evidence>
<evidence type="ECO:0000256" key="1">
    <source>
        <dbReference type="SAM" id="SignalP"/>
    </source>
</evidence>
<sequence>MKSLLIAAAVVLGLAPAVSAHETRLVYRYVFQTGHVITVGCWRGPWKEVIWDRPEPVFLDDLVRIGYDYPTAQAIANRICRDQSLVGNKEGLKAEMLRIYYDSTVYRRASGKPTYILN</sequence>
<dbReference type="EMBL" id="BMFJ01000001">
    <property type="protein sequence ID" value="GGE35770.1"/>
    <property type="molecule type" value="Genomic_DNA"/>
</dbReference>
<feature type="chain" id="PRO_5038093311" evidence="1">
    <location>
        <begin position="21"/>
        <end position="118"/>
    </location>
</feature>
<reference evidence="3" key="1">
    <citation type="journal article" date="2019" name="Int. J. Syst. Evol. Microbiol.">
        <title>The Global Catalogue of Microorganisms (GCM) 10K type strain sequencing project: providing services to taxonomists for standard genome sequencing and annotation.</title>
        <authorList>
            <consortium name="The Broad Institute Genomics Platform"/>
            <consortium name="The Broad Institute Genome Sequencing Center for Infectious Disease"/>
            <person name="Wu L."/>
            <person name="Ma J."/>
        </authorList>
    </citation>
    <scope>NUCLEOTIDE SEQUENCE [LARGE SCALE GENOMIC DNA]</scope>
    <source>
        <strain evidence="3">CGMCC 1.12664</strain>
    </source>
</reference>
<keyword evidence="3" id="KW-1185">Reference proteome</keyword>
<feature type="signal peptide" evidence="1">
    <location>
        <begin position="1"/>
        <end position="20"/>
    </location>
</feature>
<dbReference type="AlphaFoldDB" id="A0A917A8Y6"/>
<accession>A0A917A8Y6</accession>
<dbReference type="RefSeq" id="WP_188477960.1">
    <property type="nucleotide sequence ID" value="NZ_BMFJ01000001.1"/>
</dbReference>
<keyword evidence="1" id="KW-0732">Signal</keyword>
<comment type="caution">
    <text evidence="2">The sequence shown here is derived from an EMBL/GenBank/DDBJ whole genome shotgun (WGS) entry which is preliminary data.</text>
</comment>
<name>A0A917A8Y6_9RHOB</name>
<dbReference type="Proteomes" id="UP000612855">
    <property type="component" value="Unassembled WGS sequence"/>
</dbReference>